<accession>A0A6M3LRD1</accession>
<dbReference type="AlphaFoldDB" id="A0A6M3LRD1"/>
<sequence>MNKIAQEQERTLRMYLYSGAYERLEALEVFDEWLRMWEAWAESMEVSKWQIIQK</sequence>
<dbReference type="EMBL" id="MT143289">
    <property type="protein sequence ID" value="QJA95145.1"/>
    <property type="molecule type" value="Genomic_DNA"/>
</dbReference>
<protein>
    <submittedName>
        <fullName evidence="1">Uncharacterized protein</fullName>
    </submittedName>
</protein>
<proteinExistence type="predicted"/>
<name>A0A6M3LRD1_9ZZZZ</name>
<organism evidence="1">
    <name type="scientific">viral metagenome</name>
    <dbReference type="NCBI Taxonomy" id="1070528"/>
    <lineage>
        <taxon>unclassified sequences</taxon>
        <taxon>metagenomes</taxon>
        <taxon>organismal metagenomes</taxon>
    </lineage>
</organism>
<evidence type="ECO:0000313" key="1">
    <source>
        <dbReference type="EMBL" id="QJA95145.1"/>
    </source>
</evidence>
<gene>
    <name evidence="1" type="ORF">MM415B05607_0007</name>
</gene>
<reference evidence="1" key="1">
    <citation type="submission" date="2020-03" db="EMBL/GenBank/DDBJ databases">
        <title>The deep terrestrial virosphere.</title>
        <authorList>
            <person name="Holmfeldt K."/>
            <person name="Nilsson E."/>
            <person name="Simone D."/>
            <person name="Lopez-Fernandez M."/>
            <person name="Wu X."/>
            <person name="de Brujin I."/>
            <person name="Lundin D."/>
            <person name="Andersson A."/>
            <person name="Bertilsson S."/>
            <person name="Dopson M."/>
        </authorList>
    </citation>
    <scope>NUCLEOTIDE SEQUENCE</scope>
    <source>
        <strain evidence="1">MM415B05607</strain>
    </source>
</reference>